<dbReference type="InterPro" id="IPR002771">
    <property type="entry name" value="Multi_antbiot-R_MarC"/>
</dbReference>
<dbReference type="AlphaFoldDB" id="A0A3M2ITV2"/>
<evidence type="ECO:0000256" key="2">
    <source>
        <dbReference type="ARBA" id="ARBA00009784"/>
    </source>
</evidence>
<protein>
    <recommendedName>
        <fullName evidence="7">UPF0056 membrane protein</fullName>
    </recommendedName>
</protein>
<dbReference type="PANTHER" id="PTHR33508">
    <property type="entry name" value="UPF0056 MEMBRANE PROTEIN YHCE"/>
    <property type="match status" value="1"/>
</dbReference>
<organism evidence="8 9">
    <name type="scientific">Cellulomonas triticagri</name>
    <dbReference type="NCBI Taxonomy" id="2483352"/>
    <lineage>
        <taxon>Bacteria</taxon>
        <taxon>Bacillati</taxon>
        <taxon>Actinomycetota</taxon>
        <taxon>Actinomycetes</taxon>
        <taxon>Micrococcales</taxon>
        <taxon>Cellulomonadaceae</taxon>
        <taxon>Cellulomonas</taxon>
    </lineage>
</organism>
<accession>A0A3M2ITV2</accession>
<comment type="similarity">
    <text evidence="2 7">Belongs to the UPF0056 (MarC) family.</text>
</comment>
<feature type="transmembrane region" description="Helical" evidence="7">
    <location>
        <begin position="141"/>
        <end position="162"/>
    </location>
</feature>
<keyword evidence="4 7" id="KW-0812">Transmembrane</keyword>
<dbReference type="RefSeq" id="WP_122151297.1">
    <property type="nucleotide sequence ID" value="NZ_RFFI01000195.1"/>
</dbReference>
<evidence type="ECO:0000256" key="1">
    <source>
        <dbReference type="ARBA" id="ARBA00004651"/>
    </source>
</evidence>
<keyword evidence="6 7" id="KW-0472">Membrane</keyword>
<dbReference type="Pfam" id="PF01914">
    <property type="entry name" value="MarC"/>
    <property type="match status" value="1"/>
</dbReference>
<dbReference type="EMBL" id="RFFI01000195">
    <property type="protein sequence ID" value="RMI03341.1"/>
    <property type="molecule type" value="Genomic_DNA"/>
</dbReference>
<comment type="caution">
    <text evidence="8">The sequence shown here is derived from an EMBL/GenBank/DDBJ whole genome shotgun (WGS) entry which is preliminary data.</text>
</comment>
<dbReference type="GO" id="GO:0005886">
    <property type="term" value="C:plasma membrane"/>
    <property type="evidence" value="ECO:0007669"/>
    <property type="project" value="UniProtKB-SubCell"/>
</dbReference>
<feature type="transmembrane region" description="Helical" evidence="7">
    <location>
        <begin position="111"/>
        <end position="135"/>
    </location>
</feature>
<feature type="transmembrane region" description="Helical" evidence="7">
    <location>
        <begin position="45"/>
        <end position="64"/>
    </location>
</feature>
<dbReference type="PANTHER" id="PTHR33508:SF1">
    <property type="entry name" value="UPF0056 MEMBRANE PROTEIN YHCE"/>
    <property type="match status" value="1"/>
</dbReference>
<dbReference type="NCBIfam" id="TIGR00427">
    <property type="entry name" value="NAAT family transporter"/>
    <property type="match status" value="1"/>
</dbReference>
<name>A0A3M2ITV2_9CELL</name>
<feature type="transmembrane region" description="Helical" evidence="7">
    <location>
        <begin position="183"/>
        <end position="204"/>
    </location>
</feature>
<evidence type="ECO:0000313" key="8">
    <source>
        <dbReference type="EMBL" id="RMI03341.1"/>
    </source>
</evidence>
<dbReference type="Proteomes" id="UP000269289">
    <property type="component" value="Unassembled WGS sequence"/>
</dbReference>
<evidence type="ECO:0000256" key="4">
    <source>
        <dbReference type="ARBA" id="ARBA00022692"/>
    </source>
</evidence>
<evidence type="ECO:0000256" key="3">
    <source>
        <dbReference type="ARBA" id="ARBA00022475"/>
    </source>
</evidence>
<evidence type="ECO:0000256" key="7">
    <source>
        <dbReference type="RuleBase" id="RU362048"/>
    </source>
</evidence>
<comment type="subcellular location">
    <subcellularLocation>
        <location evidence="1 7">Cell membrane</location>
        <topology evidence="1 7">Multi-pass membrane protein</topology>
    </subcellularLocation>
</comment>
<sequence length="207" mass="21688">MSDVLDLRLLSEVFITLFVIMDPPGTVPIFLGLTGTMTRQQRNRAARQAILVAFGVILAFAVFGQSLLSYMHISLPALQASGGLLLLLVAMELLTGKAEDPQPSGNAKVNVALVPLGTPLLAGPGAIVAVMVFVQQSDGTLADWLAIAVGIVLVHVCLWLAMRFAGVIHRLLGESGTTLVTRIAGLLLAAIAVQLVADAVRAFIEAG</sequence>
<evidence type="ECO:0000256" key="5">
    <source>
        <dbReference type="ARBA" id="ARBA00022989"/>
    </source>
</evidence>
<keyword evidence="5 7" id="KW-1133">Transmembrane helix</keyword>
<keyword evidence="3" id="KW-1003">Cell membrane</keyword>
<feature type="transmembrane region" description="Helical" evidence="7">
    <location>
        <begin position="13"/>
        <end position="33"/>
    </location>
</feature>
<evidence type="ECO:0000256" key="6">
    <source>
        <dbReference type="ARBA" id="ARBA00023136"/>
    </source>
</evidence>
<evidence type="ECO:0000313" key="9">
    <source>
        <dbReference type="Proteomes" id="UP000269289"/>
    </source>
</evidence>
<reference evidence="8 9" key="1">
    <citation type="submission" date="2018-10" db="EMBL/GenBank/DDBJ databases">
        <title>Isolation, diversity and antifungal activity of actinobacteria from wheat.</title>
        <authorList>
            <person name="Han C."/>
        </authorList>
    </citation>
    <scope>NUCLEOTIDE SEQUENCE [LARGE SCALE GENOMIC DNA]</scope>
    <source>
        <strain evidence="8 9">NEAU-YY56</strain>
    </source>
</reference>
<comment type="caution">
    <text evidence="7">Lacks conserved residue(s) required for the propagation of feature annotation.</text>
</comment>
<gene>
    <name evidence="8" type="ORF">EBM89_19780</name>
</gene>
<keyword evidence="9" id="KW-1185">Reference proteome</keyword>
<dbReference type="OrthoDB" id="21094at2"/>
<proteinExistence type="inferred from homology"/>